<name>A0A398ANT4_BRACM</name>
<dbReference type="AlphaFoldDB" id="A0A398ANT4"/>
<reference evidence="3 4" key="1">
    <citation type="submission" date="2018-06" db="EMBL/GenBank/DDBJ databases">
        <title>WGS assembly of Brassica rapa FPsc.</title>
        <authorList>
            <person name="Bowman J."/>
            <person name="Kohchi T."/>
            <person name="Yamato K."/>
            <person name="Jenkins J."/>
            <person name="Shu S."/>
            <person name="Ishizaki K."/>
            <person name="Yamaoka S."/>
            <person name="Nishihama R."/>
            <person name="Nakamura Y."/>
            <person name="Berger F."/>
            <person name="Adam C."/>
            <person name="Aki S."/>
            <person name="Althoff F."/>
            <person name="Araki T."/>
            <person name="Arteaga-Vazquez M."/>
            <person name="Balasubrmanian S."/>
            <person name="Bauer D."/>
            <person name="Boehm C."/>
            <person name="Briginshaw L."/>
            <person name="Caballero-Perez J."/>
            <person name="Catarino B."/>
            <person name="Chen F."/>
            <person name="Chiyoda S."/>
            <person name="Chovatia M."/>
            <person name="Davies K."/>
            <person name="Delmans M."/>
            <person name="Demura T."/>
            <person name="Dierschke T."/>
            <person name="Dolan L."/>
            <person name="Dorantes-Acosta A."/>
            <person name="Eklund D."/>
            <person name="Florent S."/>
            <person name="Flores-Sandoval E."/>
            <person name="Fujiyama A."/>
            <person name="Fukuzawa H."/>
            <person name="Galik B."/>
            <person name="Grimanelli D."/>
            <person name="Grimwood J."/>
            <person name="Grossniklaus U."/>
            <person name="Hamada T."/>
            <person name="Haseloff J."/>
            <person name="Hetherington A."/>
            <person name="Higo A."/>
            <person name="Hirakawa Y."/>
            <person name="Hundley H."/>
            <person name="Ikeda Y."/>
            <person name="Inoue K."/>
            <person name="Inoue S."/>
            <person name="Ishida S."/>
            <person name="Jia Q."/>
            <person name="Kakita M."/>
            <person name="Kanazawa T."/>
            <person name="Kawai Y."/>
            <person name="Kawashima T."/>
            <person name="Kennedy M."/>
            <person name="Kinose K."/>
            <person name="Kinoshita T."/>
            <person name="Kohara Y."/>
            <person name="Koide E."/>
            <person name="Komatsu K."/>
            <person name="Kopischke S."/>
            <person name="Kubo M."/>
            <person name="Kyozuka J."/>
            <person name="Lagercrantz U."/>
            <person name="Lin S."/>
            <person name="Lindquist E."/>
            <person name="Lipzen A."/>
            <person name="Lu C."/>
            <person name="Luna E."/>
            <person name="Martienssen R."/>
            <person name="Minamino N."/>
            <person name="Mizutani M."/>
            <person name="Mizutani M."/>
            <person name="Mochizuki N."/>
            <person name="Monte I."/>
            <person name="Mosher R."/>
            <person name="Nagasaki H."/>
            <person name="Nakagami H."/>
            <person name="Naramoto S."/>
            <person name="Nishitani K."/>
            <person name="Ohtani M."/>
            <person name="Okamoto T."/>
            <person name="Okumura M."/>
            <person name="Phillips J."/>
            <person name="Pollak B."/>
            <person name="Reinders A."/>
            <person name="Roevekamp M."/>
            <person name="Sano R."/>
            <person name="Sawa S."/>
            <person name="Schmid M."/>
            <person name="Shirakawa M."/>
            <person name="Solano R."/>
            <person name="Spunde A."/>
            <person name="Suetsugu N."/>
            <person name="Sugano S."/>
            <person name="Sugiyama A."/>
            <person name="Sun R."/>
            <person name="Suzuki Y."/>
            <person name="Takenaka M."/>
            <person name="Takezawa D."/>
            <person name="Tomogane H."/>
            <person name="Tsuzuki M."/>
            <person name="Ueda T."/>
            <person name="Umeda M."/>
            <person name="Ward J."/>
            <person name="Watanabe Y."/>
            <person name="Yazaki K."/>
            <person name="Yokoyama R."/>
            <person name="Yoshitake Y."/>
            <person name="Yotsui I."/>
            <person name="Zachgo S."/>
            <person name="Schmutz J."/>
        </authorList>
    </citation>
    <scope>NUCLEOTIDE SEQUENCE [LARGE SCALE GENOMIC DNA]</scope>
    <source>
        <strain evidence="4">cv. B-3</strain>
    </source>
</reference>
<organism evidence="3 4">
    <name type="scientific">Brassica campestris</name>
    <name type="common">Field mustard</name>
    <dbReference type="NCBI Taxonomy" id="3711"/>
    <lineage>
        <taxon>Eukaryota</taxon>
        <taxon>Viridiplantae</taxon>
        <taxon>Streptophyta</taxon>
        <taxon>Embryophyta</taxon>
        <taxon>Tracheophyta</taxon>
        <taxon>Spermatophyta</taxon>
        <taxon>Magnoliopsida</taxon>
        <taxon>eudicotyledons</taxon>
        <taxon>Gunneridae</taxon>
        <taxon>Pentapetalae</taxon>
        <taxon>rosids</taxon>
        <taxon>malvids</taxon>
        <taxon>Brassicales</taxon>
        <taxon>Brassicaceae</taxon>
        <taxon>Brassiceae</taxon>
        <taxon>Brassica</taxon>
    </lineage>
</organism>
<accession>A0A398ANT4</accession>
<sequence length="84" mass="9918">MCMLKKKDSTSAHSLLPIWYLEKFVKGQWDKDDCVPEWKNYIDCPSITHHSSSVFQLYSWWKISYSHFGVFNPTKQADAKESSR</sequence>
<gene>
    <name evidence="3" type="ORF">BRARA_A02109</name>
</gene>
<evidence type="ECO:0000313" key="4">
    <source>
        <dbReference type="Proteomes" id="UP000264353"/>
    </source>
</evidence>
<comment type="similarity">
    <text evidence="1">Belongs to the TRIAP1/MDM35 family.</text>
</comment>
<dbReference type="Proteomes" id="UP000264353">
    <property type="component" value="Chromosome A1"/>
</dbReference>
<evidence type="ECO:0000313" key="3">
    <source>
        <dbReference type="EMBL" id="RID79367.1"/>
    </source>
</evidence>
<evidence type="ECO:0000256" key="2">
    <source>
        <dbReference type="ARBA" id="ARBA00023157"/>
    </source>
</evidence>
<dbReference type="Pfam" id="PF05254">
    <property type="entry name" value="UPF0203"/>
    <property type="match status" value="1"/>
</dbReference>
<evidence type="ECO:0000256" key="1">
    <source>
        <dbReference type="ARBA" id="ARBA00006196"/>
    </source>
</evidence>
<dbReference type="EMBL" id="CM010628">
    <property type="protein sequence ID" value="RID79367.1"/>
    <property type="molecule type" value="Genomic_DNA"/>
</dbReference>
<dbReference type="InterPro" id="IPR007918">
    <property type="entry name" value="MDM35_apoptosis"/>
</dbReference>
<protein>
    <submittedName>
        <fullName evidence="3">Uncharacterized protein</fullName>
    </submittedName>
</protein>
<keyword evidence="2" id="KW-1015">Disulfide bond</keyword>
<proteinExistence type="inferred from homology"/>